<dbReference type="Pfam" id="PF10908">
    <property type="entry name" value="Tlde1_dom"/>
    <property type="match status" value="1"/>
</dbReference>
<dbReference type="KEGG" id="pacs:FAZ98_03595"/>
<organism evidence="2 3">
    <name type="scientific">Paraburkholderia acidisoli</name>
    <dbReference type="NCBI Taxonomy" id="2571748"/>
    <lineage>
        <taxon>Bacteria</taxon>
        <taxon>Pseudomonadati</taxon>
        <taxon>Pseudomonadota</taxon>
        <taxon>Betaproteobacteria</taxon>
        <taxon>Burkholderiales</taxon>
        <taxon>Burkholderiaceae</taxon>
        <taxon>Paraburkholderia</taxon>
    </lineage>
</organism>
<dbReference type="EMBL" id="CP046913">
    <property type="protein sequence ID" value="QGZ60891.1"/>
    <property type="molecule type" value="Genomic_DNA"/>
</dbReference>
<evidence type="ECO:0000259" key="1">
    <source>
        <dbReference type="Pfam" id="PF10908"/>
    </source>
</evidence>
<evidence type="ECO:0000313" key="2">
    <source>
        <dbReference type="EMBL" id="QGZ60891.1"/>
    </source>
</evidence>
<accession>A0A7Z2JDS0</accession>
<sequence>MSVLYCEGVGDFAAFSGRDRLRNDPAAVAIPNAGPLPPGRYFIVDRGSGGLFTHIRDRLMDLVNDTDREQWFALYRDDGEIDDWTFVNGVGRGHFRLHPHGRANVSEGCITLADPAAFDRLRKRLLHAPTIALPGGKGFAYGTVEVQ</sequence>
<name>A0A7Z2JDS0_9BURK</name>
<dbReference type="OrthoDB" id="6490254at2"/>
<reference evidence="2 3" key="1">
    <citation type="submission" date="2019-12" db="EMBL/GenBank/DDBJ databases">
        <title>Paraburkholderia acidiphila 7Q-K02 sp. nov and Paraburkholderia acidisoli DHF22 sp. nov., two strains isolated from forest soil.</title>
        <authorList>
            <person name="Gao Z."/>
            <person name="Qiu L."/>
        </authorList>
    </citation>
    <scope>NUCLEOTIDE SEQUENCE [LARGE SCALE GENOMIC DNA]</scope>
    <source>
        <strain evidence="2 3">DHF22</strain>
    </source>
</reference>
<evidence type="ECO:0000313" key="3">
    <source>
        <dbReference type="Proteomes" id="UP000433577"/>
    </source>
</evidence>
<keyword evidence="3" id="KW-1185">Reference proteome</keyword>
<feature type="domain" description="Tlde1" evidence="1">
    <location>
        <begin position="11"/>
        <end position="134"/>
    </location>
</feature>
<gene>
    <name evidence="2" type="ORF">FAZ98_03595</name>
</gene>
<proteinExistence type="predicted"/>
<protein>
    <submittedName>
        <fullName evidence="2">DUF2778 domain-containing protein</fullName>
    </submittedName>
</protein>
<dbReference type="Proteomes" id="UP000433577">
    <property type="component" value="Chromosome 1"/>
</dbReference>
<dbReference type="InterPro" id="IPR021225">
    <property type="entry name" value="Tlde1_dom"/>
</dbReference>
<dbReference type="AlphaFoldDB" id="A0A7Z2JDS0"/>